<evidence type="ECO:0000256" key="8">
    <source>
        <dbReference type="ARBA" id="ARBA00023204"/>
    </source>
</evidence>
<dbReference type="Proteomes" id="UP000257200">
    <property type="component" value="Unplaced"/>
</dbReference>
<dbReference type="GO" id="GO:0006284">
    <property type="term" value="P:base-excision repair"/>
    <property type="evidence" value="ECO:0007669"/>
    <property type="project" value="TreeGrafter"/>
</dbReference>
<evidence type="ECO:0000256" key="5">
    <source>
        <dbReference type="ARBA" id="ARBA00022763"/>
    </source>
</evidence>
<dbReference type="Ensembl" id="ENSAPOT00000016687.1">
    <property type="protein sequence ID" value="ENSAPOP00000000534.1"/>
    <property type="gene ID" value="ENSAPOG00000001733.1"/>
</dbReference>
<keyword evidence="4 9" id="KW-0479">Metal-binding</keyword>
<dbReference type="InterPro" id="IPR004808">
    <property type="entry name" value="AP_endonuc_1"/>
</dbReference>
<feature type="binding site" evidence="9">
    <location>
        <position position="39"/>
    </location>
    <ligand>
        <name>Mg(2+)</name>
        <dbReference type="ChEBI" id="CHEBI:18420"/>
        <label>1</label>
    </ligand>
</feature>
<protein>
    <recommendedName>
        <fullName evidence="3">exodeoxyribonuclease III</fullName>
        <ecNumber evidence="3">3.1.11.2</ecNumber>
    </recommendedName>
</protein>
<keyword evidence="6" id="KW-0378">Hydrolase</keyword>
<feature type="binding site" evidence="9">
    <location>
        <position position="10"/>
    </location>
    <ligand>
        <name>Mg(2+)</name>
        <dbReference type="ChEBI" id="CHEBI:18420"/>
        <label>1</label>
    </ligand>
</feature>
<proteinExistence type="inferred from homology"/>
<comment type="cofactor">
    <cofactor evidence="9">
        <name>Mg(2+)</name>
        <dbReference type="ChEBI" id="CHEBI:18420"/>
    </cofactor>
    <cofactor evidence="9">
        <name>Mn(2+)</name>
        <dbReference type="ChEBI" id="CHEBI:29035"/>
    </cofactor>
    <text evidence="9">Probably binds two magnesium or manganese ions per subunit.</text>
</comment>
<dbReference type="STRING" id="80966.ENSAPOP00000000534"/>
<evidence type="ECO:0000256" key="6">
    <source>
        <dbReference type="ARBA" id="ARBA00022801"/>
    </source>
</evidence>
<keyword evidence="5" id="KW-0227">DNA damage</keyword>
<evidence type="ECO:0000256" key="9">
    <source>
        <dbReference type="PIRSR" id="PIRSR604808-2"/>
    </source>
</evidence>
<sequence>MRDIKIISLNVKGVGHVVKRQKIISLQKRENAQIVLLQETHLSDLENIKLRRGWVGQVFYSSFSSLSRGIAILIHKKLPFTLEEVIKDDGGRYVIISGFLFGEHILIGSIYGPSAFEPSFFSRLLAAASSRLAPFTVFGVDFNCVQDASVDQSPSKSAFISKRLQG</sequence>
<dbReference type="EC" id="3.1.11.2" evidence="3"/>
<dbReference type="GO" id="GO:0003906">
    <property type="term" value="F:DNA-(apurinic or apyrimidinic site) endonuclease activity"/>
    <property type="evidence" value="ECO:0007669"/>
    <property type="project" value="TreeGrafter"/>
</dbReference>
<reference evidence="11" key="2">
    <citation type="submission" date="2025-09" db="UniProtKB">
        <authorList>
            <consortium name="Ensembl"/>
        </authorList>
    </citation>
    <scope>IDENTIFICATION</scope>
</reference>
<keyword evidence="7 9" id="KW-0460">Magnesium</keyword>
<dbReference type="Gene3D" id="3.60.10.10">
    <property type="entry name" value="Endonuclease/exonuclease/phosphatase"/>
    <property type="match status" value="1"/>
</dbReference>
<dbReference type="GO" id="GO:0008311">
    <property type="term" value="F:double-stranded DNA 3'-5' DNA exonuclease activity"/>
    <property type="evidence" value="ECO:0007669"/>
    <property type="project" value="UniProtKB-EC"/>
</dbReference>
<comment type="similarity">
    <text evidence="2">Belongs to the DNA repair enzymes AP/ExoA family.</text>
</comment>
<dbReference type="InterPro" id="IPR036691">
    <property type="entry name" value="Endo/exonu/phosph_ase_sf"/>
</dbReference>
<evidence type="ECO:0000259" key="10">
    <source>
        <dbReference type="Pfam" id="PF03372"/>
    </source>
</evidence>
<dbReference type="GO" id="GO:0046872">
    <property type="term" value="F:metal ion binding"/>
    <property type="evidence" value="ECO:0007669"/>
    <property type="project" value="UniProtKB-KW"/>
</dbReference>
<keyword evidence="12" id="KW-1185">Reference proteome</keyword>
<dbReference type="SUPFAM" id="SSF56219">
    <property type="entry name" value="DNase I-like"/>
    <property type="match status" value="1"/>
</dbReference>
<evidence type="ECO:0000256" key="3">
    <source>
        <dbReference type="ARBA" id="ARBA00012115"/>
    </source>
</evidence>
<evidence type="ECO:0000256" key="2">
    <source>
        <dbReference type="ARBA" id="ARBA00007092"/>
    </source>
</evidence>
<keyword evidence="8" id="KW-0234">DNA repair</keyword>
<dbReference type="Pfam" id="PF03372">
    <property type="entry name" value="Exo_endo_phos"/>
    <property type="match status" value="1"/>
</dbReference>
<reference evidence="11" key="1">
    <citation type="submission" date="2025-08" db="UniProtKB">
        <authorList>
            <consortium name="Ensembl"/>
        </authorList>
    </citation>
    <scope>IDENTIFICATION</scope>
</reference>
<evidence type="ECO:0000256" key="7">
    <source>
        <dbReference type="ARBA" id="ARBA00022842"/>
    </source>
</evidence>
<evidence type="ECO:0000256" key="1">
    <source>
        <dbReference type="ARBA" id="ARBA00000493"/>
    </source>
</evidence>
<dbReference type="GeneTree" id="ENSGT01120000272079"/>
<evidence type="ECO:0000313" key="11">
    <source>
        <dbReference type="Ensembl" id="ENSAPOP00000000534.1"/>
    </source>
</evidence>
<organism evidence="11 12">
    <name type="scientific">Acanthochromis polyacanthus</name>
    <name type="common">spiny chromis</name>
    <dbReference type="NCBI Taxonomy" id="80966"/>
    <lineage>
        <taxon>Eukaryota</taxon>
        <taxon>Metazoa</taxon>
        <taxon>Chordata</taxon>
        <taxon>Craniata</taxon>
        <taxon>Vertebrata</taxon>
        <taxon>Euteleostomi</taxon>
        <taxon>Actinopterygii</taxon>
        <taxon>Neopterygii</taxon>
        <taxon>Teleostei</taxon>
        <taxon>Neoteleostei</taxon>
        <taxon>Acanthomorphata</taxon>
        <taxon>Ovalentaria</taxon>
        <taxon>Pomacentridae</taxon>
        <taxon>Acanthochromis</taxon>
    </lineage>
</organism>
<accession>A0A3Q1EB90</accession>
<dbReference type="GO" id="GO:0008081">
    <property type="term" value="F:phosphoric diester hydrolase activity"/>
    <property type="evidence" value="ECO:0007669"/>
    <property type="project" value="TreeGrafter"/>
</dbReference>
<dbReference type="InterPro" id="IPR005135">
    <property type="entry name" value="Endo/exonuclease/phosphatase"/>
</dbReference>
<dbReference type="PANTHER" id="PTHR22748">
    <property type="entry name" value="AP ENDONUCLEASE"/>
    <property type="match status" value="1"/>
</dbReference>
<dbReference type="InParanoid" id="A0A3Q1EB90"/>
<dbReference type="PANTHER" id="PTHR22748:SF26">
    <property type="entry name" value="ENDONUCLEASE_EXONUCLEASE_PHOSPHATASE DOMAIN-CONTAINING PROTEIN"/>
    <property type="match status" value="1"/>
</dbReference>
<evidence type="ECO:0000313" key="12">
    <source>
        <dbReference type="Proteomes" id="UP000257200"/>
    </source>
</evidence>
<dbReference type="AlphaFoldDB" id="A0A3Q1EB90"/>
<feature type="domain" description="Endonuclease/exonuclease/phosphatase" evidence="10">
    <location>
        <begin position="8"/>
        <end position="154"/>
    </location>
</feature>
<dbReference type="GO" id="GO:0005634">
    <property type="term" value="C:nucleus"/>
    <property type="evidence" value="ECO:0007669"/>
    <property type="project" value="TreeGrafter"/>
</dbReference>
<keyword evidence="9" id="KW-0464">Manganese</keyword>
<evidence type="ECO:0000256" key="4">
    <source>
        <dbReference type="ARBA" id="ARBA00022723"/>
    </source>
</evidence>
<comment type="catalytic activity">
    <reaction evidence="1">
        <text>Exonucleolytic cleavage in the 3'- to 5'-direction to yield nucleoside 5'-phosphates.</text>
        <dbReference type="EC" id="3.1.11.2"/>
    </reaction>
</comment>
<name>A0A3Q1EB90_9TELE</name>